<dbReference type="InterPro" id="IPR036397">
    <property type="entry name" value="RNaseH_sf"/>
</dbReference>
<dbReference type="InterPro" id="IPR018973">
    <property type="entry name" value="MZB"/>
</dbReference>
<dbReference type="Proteomes" id="UP000014977">
    <property type="component" value="Unassembled WGS sequence"/>
</dbReference>
<dbReference type="Gene3D" id="3.30.420.10">
    <property type="entry name" value="Ribonuclease H-like superfamily/Ribonuclease H"/>
    <property type="match status" value="1"/>
</dbReference>
<keyword evidence="2" id="KW-0067">ATP-binding</keyword>
<dbReference type="InterPro" id="IPR038720">
    <property type="entry name" value="YprB_RNase_H-like_dom"/>
</dbReference>
<dbReference type="InterPro" id="IPR055227">
    <property type="entry name" value="HRQ1_WHD"/>
</dbReference>
<proteinExistence type="predicted"/>
<dbReference type="PANTHER" id="PTHR47957:SF3">
    <property type="entry name" value="ATP-DEPENDENT HELICASE HRQ1"/>
    <property type="match status" value="1"/>
</dbReference>
<dbReference type="SMART" id="SM00487">
    <property type="entry name" value="DEXDc"/>
    <property type="match status" value="1"/>
</dbReference>
<dbReference type="OrthoDB" id="9815222at2"/>
<keyword evidence="6" id="KW-1185">Reference proteome</keyword>
<dbReference type="CDD" id="cd17923">
    <property type="entry name" value="DEXHc_Hrq1-like"/>
    <property type="match status" value="1"/>
</dbReference>
<dbReference type="InterPro" id="IPR001650">
    <property type="entry name" value="Helicase_C-like"/>
</dbReference>
<dbReference type="Pfam" id="PF13482">
    <property type="entry name" value="RNase_H_2"/>
    <property type="match status" value="1"/>
</dbReference>
<dbReference type="GO" id="GO:0036297">
    <property type="term" value="P:interstrand cross-link repair"/>
    <property type="evidence" value="ECO:0007669"/>
    <property type="project" value="TreeGrafter"/>
</dbReference>
<evidence type="ECO:0000259" key="4">
    <source>
        <dbReference type="PROSITE" id="PS51194"/>
    </source>
</evidence>
<dbReference type="SUPFAM" id="SSF53098">
    <property type="entry name" value="Ribonuclease H-like"/>
    <property type="match status" value="1"/>
</dbReference>
<dbReference type="SMART" id="SM00490">
    <property type="entry name" value="HELICc"/>
    <property type="match status" value="1"/>
</dbReference>
<dbReference type="GO" id="GO:0003676">
    <property type="term" value="F:nucleic acid binding"/>
    <property type="evidence" value="ECO:0007669"/>
    <property type="project" value="InterPro"/>
</dbReference>
<dbReference type="PANTHER" id="PTHR47957">
    <property type="entry name" value="ATP-DEPENDENT HELICASE HRQ1"/>
    <property type="match status" value="1"/>
</dbReference>
<evidence type="ECO:0000256" key="2">
    <source>
        <dbReference type="ARBA" id="ARBA00022840"/>
    </source>
</evidence>
<dbReference type="RefSeq" id="WP_020875178.1">
    <property type="nucleotide sequence ID" value="NZ_ATHJ01000011.1"/>
</dbReference>
<comment type="caution">
    <text evidence="5">The sequence shown here is derived from an EMBL/GenBank/DDBJ whole genome shotgun (WGS) entry which is preliminary data.</text>
</comment>
<name>S7U601_DESML</name>
<dbReference type="STRING" id="897.B2D07_11825"/>
<organism evidence="5 6">
    <name type="scientific">Desulfococcus multivorans DSM 2059</name>
    <dbReference type="NCBI Taxonomy" id="1121405"/>
    <lineage>
        <taxon>Bacteria</taxon>
        <taxon>Pseudomonadati</taxon>
        <taxon>Thermodesulfobacteriota</taxon>
        <taxon>Desulfobacteria</taxon>
        <taxon>Desulfobacterales</taxon>
        <taxon>Desulfococcaceae</taxon>
        <taxon>Desulfococcus</taxon>
    </lineage>
</organism>
<dbReference type="PROSITE" id="PS51194">
    <property type="entry name" value="HELICASE_CTER"/>
    <property type="match status" value="1"/>
</dbReference>
<dbReference type="AlphaFoldDB" id="S7U601"/>
<evidence type="ECO:0000256" key="1">
    <source>
        <dbReference type="ARBA" id="ARBA00022741"/>
    </source>
</evidence>
<protein>
    <submittedName>
        <fullName evidence="5">DEAD/DEAH box helicase domain protein</fullName>
    </submittedName>
</protein>
<feature type="domain" description="Helicase ATP-binding" evidence="3">
    <location>
        <begin position="68"/>
        <end position="251"/>
    </location>
</feature>
<evidence type="ECO:0000313" key="5">
    <source>
        <dbReference type="EMBL" id="EPR44951.1"/>
    </source>
</evidence>
<keyword evidence="1" id="KW-0547">Nucleotide-binding</keyword>
<dbReference type="Pfam" id="PF22982">
    <property type="entry name" value="WHD_HRQ1"/>
    <property type="match status" value="1"/>
</dbReference>
<dbReference type="Pfam" id="PF00271">
    <property type="entry name" value="Helicase_C"/>
    <property type="match status" value="1"/>
</dbReference>
<dbReference type="eggNOG" id="COG1205">
    <property type="taxonomic scope" value="Bacteria"/>
</dbReference>
<dbReference type="InterPro" id="IPR012337">
    <property type="entry name" value="RNaseH-like_sf"/>
</dbReference>
<evidence type="ECO:0000313" key="6">
    <source>
        <dbReference type="Proteomes" id="UP000014977"/>
    </source>
</evidence>
<dbReference type="Gene3D" id="3.40.50.300">
    <property type="entry name" value="P-loop containing nucleotide triphosphate hydrolases"/>
    <property type="match status" value="2"/>
</dbReference>
<dbReference type="SUPFAM" id="SSF52540">
    <property type="entry name" value="P-loop containing nucleoside triphosphate hydrolases"/>
    <property type="match status" value="1"/>
</dbReference>
<dbReference type="Pfam" id="PF09369">
    <property type="entry name" value="MZB"/>
    <property type="match status" value="1"/>
</dbReference>
<keyword evidence="5" id="KW-0378">Hydrolase</keyword>
<dbReference type="PROSITE" id="PS51192">
    <property type="entry name" value="HELICASE_ATP_BIND_1"/>
    <property type="match status" value="1"/>
</dbReference>
<feature type="domain" description="Helicase C-terminal" evidence="4">
    <location>
        <begin position="279"/>
        <end position="427"/>
    </location>
</feature>
<dbReference type="Pfam" id="PF00270">
    <property type="entry name" value="DEAD"/>
    <property type="match status" value="1"/>
</dbReference>
<reference evidence="5 6" key="1">
    <citation type="journal article" date="2013" name="Genome Announc.">
        <title>Draft genome sequences for three mercury-methylating, sulfate-reducing bacteria.</title>
        <authorList>
            <person name="Brown S.D."/>
            <person name="Hurt R.A.Jr."/>
            <person name="Gilmour C.C."/>
            <person name="Elias D.A."/>
        </authorList>
    </citation>
    <scope>NUCLEOTIDE SEQUENCE [LARGE SCALE GENOMIC DNA]</scope>
    <source>
        <strain evidence="5 6">DSM 2059</strain>
    </source>
</reference>
<gene>
    <name evidence="5" type="ORF">dsmv_0987</name>
</gene>
<dbReference type="InterPro" id="IPR011545">
    <property type="entry name" value="DEAD/DEAH_box_helicase_dom"/>
</dbReference>
<dbReference type="EMBL" id="ATHJ01000011">
    <property type="protein sequence ID" value="EPR44951.1"/>
    <property type="molecule type" value="Genomic_DNA"/>
</dbReference>
<dbReference type="InterPro" id="IPR014001">
    <property type="entry name" value="Helicase_ATP-bd"/>
</dbReference>
<evidence type="ECO:0000259" key="3">
    <source>
        <dbReference type="PROSITE" id="PS51192"/>
    </source>
</evidence>
<accession>S7U601</accession>
<dbReference type="PATRIC" id="fig|1121405.3.peg.145"/>
<dbReference type="GO" id="GO:0005524">
    <property type="term" value="F:ATP binding"/>
    <property type="evidence" value="ECO:0007669"/>
    <property type="project" value="UniProtKB-KW"/>
</dbReference>
<dbReference type="InterPro" id="IPR027417">
    <property type="entry name" value="P-loop_NTPase"/>
</dbReference>
<dbReference type="CDD" id="cd18797">
    <property type="entry name" value="SF2_C_Hrq"/>
    <property type="match status" value="1"/>
</dbReference>
<keyword evidence="5" id="KW-0347">Helicase</keyword>
<dbReference type="GO" id="GO:0043138">
    <property type="term" value="F:3'-5' DNA helicase activity"/>
    <property type="evidence" value="ECO:0007669"/>
    <property type="project" value="TreeGrafter"/>
</dbReference>
<dbReference type="GO" id="GO:0006289">
    <property type="term" value="P:nucleotide-excision repair"/>
    <property type="evidence" value="ECO:0007669"/>
    <property type="project" value="TreeGrafter"/>
</dbReference>
<sequence>MKFGSDINEYIRSLKASPRMGDQVVYHMTLPERPADFAALERPLADPLRKILTAAGINRLYRHQAAAVDMIRTGRHVVVATPTASGKSLVYNLPVLERILENPDSRALYLFPLKALAQDQLRTFSAMLGKSDVLKKATGAIYDGDTSAWHRRRIREKPPNVIFTNPEMLHLSLLPYHEKWAGFLSNIKIVVIDEVHTYRGIMGSHMAQVFRRFRRICTHYGASPVFVFSSATVANPAELAEALTGLIVTPVTESGAPQGKKHLVFVDPFQGPAQTAILLLKAALYRELRTIVYAQSRKLTELIALWAGSRAGAFADRISPYRAGFLPEERREIEGRLSDGELLAVISTSALELGIDIGDLDLCLLVGYPGTIVATWQRGGRVGRSGQDAAIILVGGEDALDQYFMRNPLELVTREAEAAVINPRNPEILKRHLLCAAAELPLDRDEEIINENAVKQAADALEAAGDLLRSGDGKRLFSRLKAPHRLVDLRGTGSRFAIVCAQTGSNKGEIDAFRAFRETHPGAVYIHNGDTFLVETLDIDAGIVKIAPAKVNYYTRVRANKTTEILEIYEECTAWGTRVFTGRLKVTDQVSGYEKHPIHGRGKRAVIPLNLPPQIFETEGLWITIPDWVQRKTETERLHFMGGIHAVEHAAIGIFPLLVMTDRNDLGGISTPLHPQVGCAAVFVYDGIPGGAGLSRQAFRKTETLLEATLKSITACACESGCPSCVHSPKCGSGNRPIDKAAARFILETLQTAAESLPTPEPSRPARPTLPMPASIHPSFQGRSPAPKRFGVLDIETRLSADEVGGWHRADRMGVSCAVLYDSGADRFFDYLQDQIPALTARMKTLDLVIGFNVNRFDYRVLTGQIDFDFKTLPTLDILEEVKRYLGYRLSLNHLASVTLETEKTADGLQALRWWKEGRIQDIIDYCRMDVAVTRDLYLYGREKGYLLFRNKALNIVRIPVRW</sequence>